<proteinExistence type="predicted"/>
<name>A0AA86SPX7_9FABA</name>
<dbReference type="Gramene" id="rna-AYBTSS11_LOCUS22221">
    <property type="protein sequence ID" value="CAJ1969361.1"/>
    <property type="gene ID" value="gene-AYBTSS11_LOCUS22221"/>
</dbReference>
<reference evidence="2" key="1">
    <citation type="submission" date="2023-10" db="EMBL/GenBank/DDBJ databases">
        <authorList>
            <person name="Domelevo Entfellner J.-B."/>
        </authorList>
    </citation>
    <scope>NUCLEOTIDE SEQUENCE</scope>
</reference>
<dbReference type="AlphaFoldDB" id="A0AA86SPX7"/>
<sequence length="84" mass="9823">MILWAWDPVQNLYWAYFQLKRGNCSLDPIFSICTRKRYLMKQIKAMETNIKENCVAPNKVDALRSGSKGPNSSEREISNLTRKR</sequence>
<accession>A0AA86SPX7</accession>
<organism evidence="2 3">
    <name type="scientific">Sphenostylis stenocarpa</name>
    <dbReference type="NCBI Taxonomy" id="92480"/>
    <lineage>
        <taxon>Eukaryota</taxon>
        <taxon>Viridiplantae</taxon>
        <taxon>Streptophyta</taxon>
        <taxon>Embryophyta</taxon>
        <taxon>Tracheophyta</taxon>
        <taxon>Spermatophyta</taxon>
        <taxon>Magnoliopsida</taxon>
        <taxon>eudicotyledons</taxon>
        <taxon>Gunneridae</taxon>
        <taxon>Pentapetalae</taxon>
        <taxon>rosids</taxon>
        <taxon>fabids</taxon>
        <taxon>Fabales</taxon>
        <taxon>Fabaceae</taxon>
        <taxon>Papilionoideae</taxon>
        <taxon>50 kb inversion clade</taxon>
        <taxon>NPAAA clade</taxon>
        <taxon>indigoferoid/millettioid clade</taxon>
        <taxon>Phaseoleae</taxon>
        <taxon>Sphenostylis</taxon>
    </lineage>
</organism>
<evidence type="ECO:0000313" key="3">
    <source>
        <dbReference type="Proteomes" id="UP001189624"/>
    </source>
</evidence>
<dbReference type="EMBL" id="OY731404">
    <property type="protein sequence ID" value="CAJ1969361.1"/>
    <property type="molecule type" value="Genomic_DNA"/>
</dbReference>
<evidence type="ECO:0000313" key="2">
    <source>
        <dbReference type="EMBL" id="CAJ1969361.1"/>
    </source>
</evidence>
<feature type="region of interest" description="Disordered" evidence="1">
    <location>
        <begin position="61"/>
        <end position="84"/>
    </location>
</feature>
<gene>
    <name evidence="2" type="ORF">AYBTSS11_LOCUS22221</name>
</gene>
<keyword evidence="3" id="KW-1185">Reference proteome</keyword>
<protein>
    <submittedName>
        <fullName evidence="2">Uncharacterized protein</fullName>
    </submittedName>
</protein>
<dbReference type="Proteomes" id="UP001189624">
    <property type="component" value="Chromosome 7"/>
</dbReference>
<evidence type="ECO:0000256" key="1">
    <source>
        <dbReference type="SAM" id="MobiDB-lite"/>
    </source>
</evidence>